<dbReference type="KEGG" id="ahg:AHOG_20635"/>
<dbReference type="EMBL" id="CP022521">
    <property type="protein sequence ID" value="ASO21744.1"/>
    <property type="molecule type" value="Genomic_DNA"/>
</dbReference>
<gene>
    <name evidence="1" type="ORF">AHOG_20635</name>
</gene>
<proteinExistence type="predicted"/>
<organism evidence="1 2">
    <name type="scientific">Actinoalloteichus hoggarensis</name>
    <dbReference type="NCBI Taxonomy" id="1470176"/>
    <lineage>
        <taxon>Bacteria</taxon>
        <taxon>Bacillati</taxon>
        <taxon>Actinomycetota</taxon>
        <taxon>Actinomycetes</taxon>
        <taxon>Pseudonocardiales</taxon>
        <taxon>Pseudonocardiaceae</taxon>
        <taxon>Actinoalloteichus</taxon>
    </lineage>
</organism>
<evidence type="ECO:0000313" key="1">
    <source>
        <dbReference type="EMBL" id="ASO21744.1"/>
    </source>
</evidence>
<protein>
    <submittedName>
        <fullName evidence="1">Uncharacterized protein</fullName>
    </submittedName>
</protein>
<accession>A0A221W7M1</accession>
<dbReference type="RefSeq" id="WP_211290464.1">
    <property type="nucleotide sequence ID" value="NZ_CP022521.1"/>
</dbReference>
<name>A0A221W7M1_9PSEU</name>
<evidence type="ECO:0000313" key="2">
    <source>
        <dbReference type="Proteomes" id="UP000204221"/>
    </source>
</evidence>
<dbReference type="Proteomes" id="UP000204221">
    <property type="component" value="Chromosome"/>
</dbReference>
<keyword evidence="2" id="KW-1185">Reference proteome</keyword>
<dbReference type="InterPro" id="IPR035959">
    <property type="entry name" value="RutC-like_sf"/>
</dbReference>
<dbReference type="CDD" id="cd00448">
    <property type="entry name" value="YjgF_YER057c_UK114_family"/>
    <property type="match status" value="1"/>
</dbReference>
<reference evidence="1 2" key="1">
    <citation type="submission" date="2017-07" db="EMBL/GenBank/DDBJ databases">
        <title>Complete genome sequence of Actinoalloteichus hoggarensis DSM 45943, type strain of Actinoalloteichus hoggarensis.</title>
        <authorList>
            <person name="Ruckert C."/>
            <person name="Nouioui I."/>
            <person name="Willmese J."/>
            <person name="van Wezel G."/>
            <person name="Klenk H.-P."/>
            <person name="Kalinowski J."/>
            <person name="Zotchev S.B."/>
        </authorList>
    </citation>
    <scope>NUCLEOTIDE SEQUENCE [LARGE SCALE GENOMIC DNA]</scope>
    <source>
        <strain evidence="1 2">DSM 45943</strain>
    </source>
</reference>
<sequence length="61" mass="6298">MAGGAPAPGCPNSRDELTAKSEAYGEFGSARVTEEALPARTTVFTALPRDGMLVEIDAMAV</sequence>
<dbReference type="SUPFAM" id="SSF55298">
    <property type="entry name" value="YjgF-like"/>
    <property type="match status" value="1"/>
</dbReference>
<dbReference type="Gene3D" id="3.30.1330.40">
    <property type="entry name" value="RutC-like"/>
    <property type="match status" value="1"/>
</dbReference>
<dbReference type="AlphaFoldDB" id="A0A221W7M1"/>